<keyword evidence="8" id="KW-0560">Oxidoreductase</keyword>
<dbReference type="InterPro" id="IPR001128">
    <property type="entry name" value="Cyt_P450"/>
</dbReference>
<protein>
    <submittedName>
        <fullName evidence="13">Cytochrome P450</fullName>
    </submittedName>
</protein>
<dbReference type="Pfam" id="PF00067">
    <property type="entry name" value="p450"/>
    <property type="match status" value="1"/>
</dbReference>
<organism evidence="13 14">
    <name type="scientific">Striga asiatica</name>
    <name type="common">Asiatic witchweed</name>
    <name type="synonym">Buchnera asiatica</name>
    <dbReference type="NCBI Taxonomy" id="4170"/>
    <lineage>
        <taxon>Eukaryota</taxon>
        <taxon>Viridiplantae</taxon>
        <taxon>Streptophyta</taxon>
        <taxon>Embryophyta</taxon>
        <taxon>Tracheophyta</taxon>
        <taxon>Spermatophyta</taxon>
        <taxon>Magnoliopsida</taxon>
        <taxon>eudicotyledons</taxon>
        <taxon>Gunneridae</taxon>
        <taxon>Pentapetalae</taxon>
        <taxon>asterids</taxon>
        <taxon>lamiids</taxon>
        <taxon>Lamiales</taxon>
        <taxon>Orobanchaceae</taxon>
        <taxon>Buchnereae</taxon>
        <taxon>Striga</taxon>
    </lineage>
</organism>
<name>A0A5A7R2F0_STRAF</name>
<keyword evidence="4" id="KW-0349">Heme</keyword>
<keyword evidence="6" id="KW-0479">Metal-binding</keyword>
<dbReference type="GO" id="GO:0016020">
    <property type="term" value="C:membrane"/>
    <property type="evidence" value="ECO:0007669"/>
    <property type="project" value="UniProtKB-SubCell"/>
</dbReference>
<evidence type="ECO:0000256" key="4">
    <source>
        <dbReference type="ARBA" id="ARBA00022617"/>
    </source>
</evidence>
<dbReference type="Proteomes" id="UP000325081">
    <property type="component" value="Unassembled WGS sequence"/>
</dbReference>
<evidence type="ECO:0000313" key="13">
    <source>
        <dbReference type="EMBL" id="GER51933.1"/>
    </source>
</evidence>
<comment type="similarity">
    <text evidence="3">Belongs to the cytochrome P450 family.</text>
</comment>
<evidence type="ECO:0000256" key="11">
    <source>
        <dbReference type="ARBA" id="ARBA00023136"/>
    </source>
</evidence>
<evidence type="ECO:0000256" key="3">
    <source>
        <dbReference type="ARBA" id="ARBA00010617"/>
    </source>
</evidence>
<dbReference type="OrthoDB" id="906263at2759"/>
<evidence type="ECO:0000256" key="7">
    <source>
        <dbReference type="ARBA" id="ARBA00022989"/>
    </source>
</evidence>
<dbReference type="InterPro" id="IPR036396">
    <property type="entry name" value="Cyt_P450_sf"/>
</dbReference>
<sequence>MISAGMDTTMITVEWALAEMVRNPRVQQKLQDELDRVVGRDRVMTEADIPNLPYLQHVTKECFRLHPPVMRRLVEVAIEDFFICGLQLSSLVCFAWNFVNKAKTNDKIGGFDIPKGATLDPPEGVRPEDMDMMEQPGTVQ</sequence>
<comment type="caution">
    <text evidence="13">The sequence shown here is derived from an EMBL/GenBank/DDBJ whole genome shotgun (WGS) entry which is preliminary data.</text>
</comment>
<dbReference type="SUPFAM" id="SSF48264">
    <property type="entry name" value="Cytochrome P450"/>
    <property type="match status" value="1"/>
</dbReference>
<evidence type="ECO:0000256" key="5">
    <source>
        <dbReference type="ARBA" id="ARBA00022692"/>
    </source>
</evidence>
<proteinExistence type="inferred from homology"/>
<evidence type="ECO:0000256" key="6">
    <source>
        <dbReference type="ARBA" id="ARBA00022723"/>
    </source>
</evidence>
<dbReference type="PANTHER" id="PTHR47944">
    <property type="entry name" value="CYTOCHROME P450 98A9"/>
    <property type="match status" value="1"/>
</dbReference>
<dbReference type="GO" id="GO:0004497">
    <property type="term" value="F:monooxygenase activity"/>
    <property type="evidence" value="ECO:0007669"/>
    <property type="project" value="UniProtKB-KW"/>
</dbReference>
<keyword evidence="14" id="KW-1185">Reference proteome</keyword>
<evidence type="ECO:0000256" key="10">
    <source>
        <dbReference type="ARBA" id="ARBA00023033"/>
    </source>
</evidence>
<evidence type="ECO:0000256" key="12">
    <source>
        <dbReference type="SAM" id="MobiDB-lite"/>
    </source>
</evidence>
<keyword evidence="5" id="KW-0812">Transmembrane</keyword>
<dbReference type="GO" id="GO:0005506">
    <property type="term" value="F:iron ion binding"/>
    <property type="evidence" value="ECO:0007669"/>
    <property type="project" value="InterPro"/>
</dbReference>
<dbReference type="Gene3D" id="1.10.630.10">
    <property type="entry name" value="Cytochrome P450"/>
    <property type="match status" value="1"/>
</dbReference>
<dbReference type="GO" id="GO:0016705">
    <property type="term" value="F:oxidoreductase activity, acting on paired donors, with incorporation or reduction of molecular oxygen"/>
    <property type="evidence" value="ECO:0007669"/>
    <property type="project" value="InterPro"/>
</dbReference>
<evidence type="ECO:0000313" key="14">
    <source>
        <dbReference type="Proteomes" id="UP000325081"/>
    </source>
</evidence>
<dbReference type="GO" id="GO:0020037">
    <property type="term" value="F:heme binding"/>
    <property type="evidence" value="ECO:0007669"/>
    <property type="project" value="InterPro"/>
</dbReference>
<evidence type="ECO:0000256" key="9">
    <source>
        <dbReference type="ARBA" id="ARBA00023004"/>
    </source>
</evidence>
<evidence type="ECO:0000256" key="1">
    <source>
        <dbReference type="ARBA" id="ARBA00001971"/>
    </source>
</evidence>
<dbReference type="AlphaFoldDB" id="A0A5A7R2F0"/>
<keyword evidence="9" id="KW-0408">Iron</keyword>
<comment type="subcellular location">
    <subcellularLocation>
        <location evidence="2">Membrane</location>
        <topology evidence="2">Single-pass membrane protein</topology>
    </subcellularLocation>
</comment>
<reference evidence="14" key="1">
    <citation type="journal article" date="2019" name="Curr. Biol.">
        <title>Genome Sequence of Striga asiatica Provides Insight into the Evolution of Plant Parasitism.</title>
        <authorList>
            <person name="Yoshida S."/>
            <person name="Kim S."/>
            <person name="Wafula E.K."/>
            <person name="Tanskanen J."/>
            <person name="Kim Y.M."/>
            <person name="Honaas L."/>
            <person name="Yang Z."/>
            <person name="Spallek T."/>
            <person name="Conn C.E."/>
            <person name="Ichihashi Y."/>
            <person name="Cheong K."/>
            <person name="Cui S."/>
            <person name="Der J.P."/>
            <person name="Gundlach H."/>
            <person name="Jiao Y."/>
            <person name="Hori C."/>
            <person name="Ishida J.K."/>
            <person name="Kasahara H."/>
            <person name="Kiba T."/>
            <person name="Kim M.S."/>
            <person name="Koo N."/>
            <person name="Laohavisit A."/>
            <person name="Lee Y.H."/>
            <person name="Lumba S."/>
            <person name="McCourt P."/>
            <person name="Mortimer J.C."/>
            <person name="Mutuku J.M."/>
            <person name="Nomura T."/>
            <person name="Sasaki-Sekimoto Y."/>
            <person name="Seto Y."/>
            <person name="Wang Y."/>
            <person name="Wakatake T."/>
            <person name="Sakakibara H."/>
            <person name="Demura T."/>
            <person name="Yamaguchi S."/>
            <person name="Yoneyama K."/>
            <person name="Manabe R.I."/>
            <person name="Nelson D.C."/>
            <person name="Schulman A.H."/>
            <person name="Timko M.P."/>
            <person name="dePamphilis C.W."/>
            <person name="Choi D."/>
            <person name="Shirasu K."/>
        </authorList>
    </citation>
    <scope>NUCLEOTIDE SEQUENCE [LARGE SCALE GENOMIC DNA]</scope>
    <source>
        <strain evidence="14">cv. UVA1</strain>
    </source>
</reference>
<accession>A0A5A7R2F0</accession>
<evidence type="ECO:0000256" key="2">
    <source>
        <dbReference type="ARBA" id="ARBA00004167"/>
    </source>
</evidence>
<dbReference type="PANTHER" id="PTHR47944:SF10">
    <property type="entry name" value="CYTOCHROME P450 98A9"/>
    <property type="match status" value="1"/>
</dbReference>
<keyword evidence="10" id="KW-0503">Monooxygenase</keyword>
<comment type="cofactor">
    <cofactor evidence="1">
        <name>heme</name>
        <dbReference type="ChEBI" id="CHEBI:30413"/>
    </cofactor>
</comment>
<keyword evidence="7" id="KW-1133">Transmembrane helix</keyword>
<dbReference type="EMBL" id="BKCP01010070">
    <property type="protein sequence ID" value="GER51933.1"/>
    <property type="molecule type" value="Genomic_DNA"/>
</dbReference>
<gene>
    <name evidence="13" type="ORF">STAS_29349</name>
</gene>
<feature type="region of interest" description="Disordered" evidence="12">
    <location>
        <begin position="113"/>
        <end position="140"/>
    </location>
</feature>
<keyword evidence="11" id="KW-0472">Membrane</keyword>
<evidence type="ECO:0000256" key="8">
    <source>
        <dbReference type="ARBA" id="ARBA00023002"/>
    </source>
</evidence>